<proteinExistence type="inferred from homology"/>
<feature type="coiled-coil region" evidence="7">
    <location>
        <begin position="528"/>
        <end position="555"/>
    </location>
</feature>
<evidence type="ECO:0000256" key="8">
    <source>
        <dbReference type="SAM" id="Phobius"/>
    </source>
</evidence>
<evidence type="ECO:0000256" key="2">
    <source>
        <dbReference type="ARBA" id="ARBA00022475"/>
    </source>
</evidence>
<dbReference type="RefSeq" id="WP_381539704.1">
    <property type="nucleotide sequence ID" value="NZ_JBHUGI010000035.1"/>
</dbReference>
<keyword evidence="8" id="KW-0812">Transmembrane</keyword>
<dbReference type="PROSITE" id="PS50111">
    <property type="entry name" value="CHEMOTAXIS_TRANSDUC_2"/>
    <property type="match status" value="1"/>
</dbReference>
<protein>
    <submittedName>
        <fullName evidence="11">Methyl-accepting chemotaxis protein</fullName>
    </submittedName>
</protein>
<evidence type="ECO:0000313" key="12">
    <source>
        <dbReference type="Proteomes" id="UP001597218"/>
    </source>
</evidence>
<reference evidence="12" key="1">
    <citation type="journal article" date="2019" name="Int. J. Syst. Evol. Microbiol.">
        <title>The Global Catalogue of Microorganisms (GCM) 10K type strain sequencing project: providing services to taxonomists for standard genome sequencing and annotation.</title>
        <authorList>
            <consortium name="The Broad Institute Genomics Platform"/>
            <consortium name="The Broad Institute Genome Sequencing Center for Infectious Disease"/>
            <person name="Wu L."/>
            <person name="Ma J."/>
        </authorList>
    </citation>
    <scope>NUCLEOTIDE SEQUENCE [LARGE SCALE GENOMIC DNA]</scope>
    <source>
        <strain evidence="12">CGMCC 4.7177</strain>
    </source>
</reference>
<keyword evidence="3 8" id="KW-0472">Membrane</keyword>
<sequence length="561" mass="61183">MTIARKLYTGFGVILIIILLSSTWNYYELNEIEKDYKEMIEYRVAQAMQANAVERESALQGLYIRSYLLQGNKEDLTTFDGHYEKMQKAITVLQNMVNSGEMKGYLEKTTDKSQEYRVLVDRVILLKDANDMKAAMVLLENEMATVNKEIRENVDMMVSYQYEQLEIALAKAENTASSAKLGLIIASVVALILGGAIATYITRLISRPLRRITIESAVIASGDLTGQDVVVNTKDELHDLAVTFNEMKHNLRKLIGDVNDNALHLTASAEELSASTNEVAYSSEEISKSIEAISIGSQTSAASASESSLAMEETASGVQRIAESTSELHSSAEMTMNIGYASEKTMETAKQQMAVIHNSSTQTNVMIKRLSEQSAEIEHITSVITGIAEQTNLLALNAAIEAARAGEHGKGFAVVADEVRKLAEESRTSASQITKLTLAIQTDTKDVESSVQESLTNASHGVEVIEEAGKSFLSIIEAIQKMSGQIEEISAATEEISASAEEVSSSVTEIAGHASNASEQTEQTSAAMEEQMATIEEINAVARDLSEKAINLQEMIQEFKV</sequence>
<dbReference type="Pfam" id="PF00672">
    <property type="entry name" value="HAMP"/>
    <property type="match status" value="1"/>
</dbReference>
<dbReference type="InterPro" id="IPR004089">
    <property type="entry name" value="MCPsignal_dom"/>
</dbReference>
<feature type="domain" description="HAMP" evidence="10">
    <location>
        <begin position="203"/>
        <end position="256"/>
    </location>
</feature>
<dbReference type="Gene3D" id="6.10.340.10">
    <property type="match status" value="1"/>
</dbReference>
<evidence type="ECO:0000256" key="4">
    <source>
        <dbReference type="ARBA" id="ARBA00023224"/>
    </source>
</evidence>
<dbReference type="PANTHER" id="PTHR32089">
    <property type="entry name" value="METHYL-ACCEPTING CHEMOTAXIS PROTEIN MCPB"/>
    <property type="match status" value="1"/>
</dbReference>
<feature type="transmembrane region" description="Helical" evidence="8">
    <location>
        <begin position="181"/>
        <end position="201"/>
    </location>
</feature>
<evidence type="ECO:0000259" key="9">
    <source>
        <dbReference type="PROSITE" id="PS50111"/>
    </source>
</evidence>
<evidence type="ECO:0000259" key="10">
    <source>
        <dbReference type="PROSITE" id="PS50885"/>
    </source>
</evidence>
<name>A0ABW4SIY5_9BACL</name>
<dbReference type="Pfam" id="PF12729">
    <property type="entry name" value="4HB_MCP_1"/>
    <property type="match status" value="1"/>
</dbReference>
<dbReference type="EMBL" id="JBHUGI010000035">
    <property type="protein sequence ID" value="MFD1929503.1"/>
    <property type="molecule type" value="Genomic_DNA"/>
</dbReference>
<dbReference type="Gene3D" id="1.10.287.950">
    <property type="entry name" value="Methyl-accepting chemotaxis protein"/>
    <property type="match status" value="1"/>
</dbReference>
<keyword evidence="4 6" id="KW-0807">Transducer</keyword>
<dbReference type="SMART" id="SM00283">
    <property type="entry name" value="MA"/>
    <property type="match status" value="1"/>
</dbReference>
<feature type="coiled-coil region" evidence="7">
    <location>
        <begin position="129"/>
        <end position="182"/>
    </location>
</feature>
<comment type="similarity">
    <text evidence="5">Belongs to the methyl-accepting chemotaxis (MCP) protein family.</text>
</comment>
<evidence type="ECO:0000256" key="7">
    <source>
        <dbReference type="SAM" id="Coils"/>
    </source>
</evidence>
<accession>A0ABW4SIY5</accession>
<dbReference type="CDD" id="cd11386">
    <property type="entry name" value="MCP_signal"/>
    <property type="match status" value="1"/>
</dbReference>
<comment type="subcellular location">
    <subcellularLocation>
        <location evidence="1">Cell membrane</location>
    </subcellularLocation>
</comment>
<comment type="caution">
    <text evidence="11">The sequence shown here is derived from an EMBL/GenBank/DDBJ whole genome shotgun (WGS) entry which is preliminary data.</text>
</comment>
<feature type="domain" description="Methyl-accepting transducer" evidence="9">
    <location>
        <begin position="275"/>
        <end position="511"/>
    </location>
</feature>
<dbReference type="Pfam" id="PF00015">
    <property type="entry name" value="MCPsignal"/>
    <property type="match status" value="1"/>
</dbReference>
<evidence type="ECO:0000256" key="6">
    <source>
        <dbReference type="PROSITE-ProRule" id="PRU00284"/>
    </source>
</evidence>
<dbReference type="InterPro" id="IPR024478">
    <property type="entry name" value="HlyB_4HB_MCP"/>
</dbReference>
<keyword evidence="8" id="KW-1133">Transmembrane helix</keyword>
<evidence type="ECO:0000256" key="1">
    <source>
        <dbReference type="ARBA" id="ARBA00004236"/>
    </source>
</evidence>
<keyword evidence="12" id="KW-1185">Reference proteome</keyword>
<organism evidence="11 12">
    <name type="scientific">Sporosarcina siberiensis</name>
    <dbReference type="NCBI Taxonomy" id="1365606"/>
    <lineage>
        <taxon>Bacteria</taxon>
        <taxon>Bacillati</taxon>
        <taxon>Bacillota</taxon>
        <taxon>Bacilli</taxon>
        <taxon>Bacillales</taxon>
        <taxon>Caryophanaceae</taxon>
        <taxon>Sporosarcina</taxon>
    </lineage>
</organism>
<dbReference type="SUPFAM" id="SSF58104">
    <property type="entry name" value="Methyl-accepting chemotaxis protein (MCP) signaling domain"/>
    <property type="match status" value="1"/>
</dbReference>
<feature type="transmembrane region" description="Helical" evidence="8">
    <location>
        <begin position="7"/>
        <end position="27"/>
    </location>
</feature>
<keyword evidence="7" id="KW-0175">Coiled coil</keyword>
<dbReference type="SMART" id="SM00304">
    <property type="entry name" value="HAMP"/>
    <property type="match status" value="1"/>
</dbReference>
<dbReference type="InterPro" id="IPR003660">
    <property type="entry name" value="HAMP_dom"/>
</dbReference>
<dbReference type="Proteomes" id="UP001597218">
    <property type="component" value="Unassembled WGS sequence"/>
</dbReference>
<dbReference type="PROSITE" id="PS50885">
    <property type="entry name" value="HAMP"/>
    <property type="match status" value="1"/>
</dbReference>
<dbReference type="PANTHER" id="PTHR32089:SF112">
    <property type="entry name" value="LYSOZYME-LIKE PROTEIN-RELATED"/>
    <property type="match status" value="1"/>
</dbReference>
<evidence type="ECO:0000256" key="3">
    <source>
        <dbReference type="ARBA" id="ARBA00023136"/>
    </source>
</evidence>
<gene>
    <name evidence="11" type="ORF">ACFSFY_15785</name>
</gene>
<keyword evidence="2" id="KW-1003">Cell membrane</keyword>
<evidence type="ECO:0000256" key="5">
    <source>
        <dbReference type="ARBA" id="ARBA00029447"/>
    </source>
</evidence>
<evidence type="ECO:0000313" key="11">
    <source>
        <dbReference type="EMBL" id="MFD1929503.1"/>
    </source>
</evidence>
<dbReference type="CDD" id="cd06225">
    <property type="entry name" value="HAMP"/>
    <property type="match status" value="1"/>
</dbReference>